<dbReference type="GO" id="GO:0004519">
    <property type="term" value="F:endonuclease activity"/>
    <property type="evidence" value="ECO:0007669"/>
    <property type="project" value="UniProtKB-KW"/>
</dbReference>
<proteinExistence type="predicted"/>
<dbReference type="RefSeq" id="WP_363799332.1">
    <property type="nucleotide sequence ID" value="NZ_CP159925.1"/>
</dbReference>
<feature type="domain" description="Type VII secretion system protein EssD-like" evidence="2">
    <location>
        <begin position="112"/>
        <end position="229"/>
    </location>
</feature>
<accession>A0AAU8MTU5</accession>
<organism evidence="3">
    <name type="scientific">Lysobacter firmicutimachus</name>
    <dbReference type="NCBI Taxonomy" id="1792846"/>
    <lineage>
        <taxon>Bacteria</taxon>
        <taxon>Pseudomonadati</taxon>
        <taxon>Pseudomonadota</taxon>
        <taxon>Gammaproteobacteria</taxon>
        <taxon>Lysobacterales</taxon>
        <taxon>Lysobacteraceae</taxon>
        <taxon>Lysobacter</taxon>
    </lineage>
</organism>
<evidence type="ECO:0000313" key="3">
    <source>
        <dbReference type="EMBL" id="XCO75985.1"/>
    </source>
</evidence>
<sequence>MTDPLSFRSVDAPMPPSAWPSGDEAAADAAAGFGPAALNAMPLAEREILANGLAERLDASQLHALRSAFGDTLDRAVNERSGPAVREAYAGRVAAETREIEARVVNPDGGEVNQARWTVDEQGRPVRAEATLRTVFSELERGDAETQAQRDAADRGIDGDQGGHVFGHRFVTDQGLKNLFPQNGNFNMGAYKTLENEWAAWIDQGMEVRIAIDLSPRGADRPDRVRISYEVIDPADGGRVYDQRVSFDNRAGQTYDRIDSEQMDELIAARA</sequence>
<reference evidence="3" key="1">
    <citation type="submission" date="2024-06" db="EMBL/GenBank/DDBJ databases">
        <authorList>
            <person name="Li S."/>
        </authorList>
    </citation>
    <scope>NUCLEOTIDE SEQUENCE</scope>
    <source>
        <strain evidence="3">SR10</strain>
    </source>
</reference>
<feature type="region of interest" description="Disordered" evidence="1">
    <location>
        <begin position="1"/>
        <end position="26"/>
    </location>
</feature>
<name>A0AAU8MTU5_9GAMM</name>
<dbReference type="EMBL" id="CP159925">
    <property type="protein sequence ID" value="XCO75985.1"/>
    <property type="molecule type" value="Genomic_DNA"/>
</dbReference>
<keyword evidence="3" id="KW-0540">Nuclease</keyword>
<gene>
    <name evidence="3" type="ORF">ABU614_04100</name>
</gene>
<dbReference type="InterPro" id="IPR044927">
    <property type="entry name" value="Endonuclea_NS_2"/>
</dbReference>
<dbReference type="Pfam" id="PF13930">
    <property type="entry name" value="Endonuclea_NS_2"/>
    <property type="match status" value="1"/>
</dbReference>
<evidence type="ECO:0000256" key="1">
    <source>
        <dbReference type="SAM" id="MobiDB-lite"/>
    </source>
</evidence>
<keyword evidence="3" id="KW-0378">Hydrolase</keyword>
<keyword evidence="3" id="KW-0255">Endonuclease</keyword>
<evidence type="ECO:0000259" key="2">
    <source>
        <dbReference type="Pfam" id="PF13930"/>
    </source>
</evidence>
<protein>
    <submittedName>
        <fullName evidence="3">DNA/RNA non-specific endonuclease</fullName>
    </submittedName>
</protein>
<dbReference type="AlphaFoldDB" id="A0AAU8MTU5"/>